<dbReference type="EMBL" id="CADEAL010004394">
    <property type="protein sequence ID" value="CAB1458596.1"/>
    <property type="molecule type" value="Genomic_DNA"/>
</dbReference>
<gene>
    <name evidence="2" type="ORF">PLEPLA_LOCUS46426</name>
</gene>
<proteinExistence type="predicted"/>
<evidence type="ECO:0000313" key="2">
    <source>
        <dbReference type="EMBL" id="CAB1458596.1"/>
    </source>
</evidence>
<reference evidence="2" key="1">
    <citation type="submission" date="2020-03" db="EMBL/GenBank/DDBJ databases">
        <authorList>
            <person name="Weist P."/>
        </authorList>
    </citation>
    <scope>NUCLEOTIDE SEQUENCE</scope>
</reference>
<evidence type="ECO:0000256" key="1">
    <source>
        <dbReference type="SAM" id="MobiDB-lite"/>
    </source>
</evidence>
<dbReference type="Proteomes" id="UP001153269">
    <property type="component" value="Unassembled WGS sequence"/>
</dbReference>
<organism evidence="2 3">
    <name type="scientific">Pleuronectes platessa</name>
    <name type="common">European plaice</name>
    <dbReference type="NCBI Taxonomy" id="8262"/>
    <lineage>
        <taxon>Eukaryota</taxon>
        <taxon>Metazoa</taxon>
        <taxon>Chordata</taxon>
        <taxon>Craniata</taxon>
        <taxon>Vertebrata</taxon>
        <taxon>Euteleostomi</taxon>
        <taxon>Actinopterygii</taxon>
        <taxon>Neopterygii</taxon>
        <taxon>Teleostei</taxon>
        <taxon>Neoteleostei</taxon>
        <taxon>Acanthomorphata</taxon>
        <taxon>Carangaria</taxon>
        <taxon>Pleuronectiformes</taxon>
        <taxon>Pleuronectoidei</taxon>
        <taxon>Pleuronectidae</taxon>
        <taxon>Pleuronectes</taxon>
    </lineage>
</organism>
<accession>A0A9N7ZC63</accession>
<sequence length="78" mass="8887">MKKKKRRRRRRKQQDLSGSTFLRGGERCLGFGGRAGIHEVHVKEERLLRSESWSEDDRATVDARRPGAIAGGAVLDQR</sequence>
<feature type="region of interest" description="Disordered" evidence="1">
    <location>
        <begin position="55"/>
        <end position="78"/>
    </location>
</feature>
<feature type="compositionally biased region" description="Basic and acidic residues" evidence="1">
    <location>
        <begin position="55"/>
        <end position="65"/>
    </location>
</feature>
<keyword evidence="3" id="KW-1185">Reference proteome</keyword>
<comment type="caution">
    <text evidence="2">The sequence shown here is derived from an EMBL/GenBank/DDBJ whole genome shotgun (WGS) entry which is preliminary data.</text>
</comment>
<evidence type="ECO:0000313" key="3">
    <source>
        <dbReference type="Proteomes" id="UP001153269"/>
    </source>
</evidence>
<name>A0A9N7ZC63_PLEPL</name>
<protein>
    <submittedName>
        <fullName evidence="2">Uncharacterized protein</fullName>
    </submittedName>
</protein>
<dbReference type="AlphaFoldDB" id="A0A9N7ZC63"/>